<keyword evidence="2" id="KW-0547">Nucleotide-binding</keyword>
<dbReference type="Gene3D" id="3.30.420.40">
    <property type="match status" value="2"/>
</dbReference>
<dbReference type="GO" id="GO:0140662">
    <property type="term" value="F:ATP-dependent protein folding chaperone"/>
    <property type="evidence" value="ECO:0007669"/>
    <property type="project" value="InterPro"/>
</dbReference>
<dbReference type="OrthoDB" id="6103589at2759"/>
<dbReference type="InterPro" id="IPR043129">
    <property type="entry name" value="ATPase_NBD"/>
</dbReference>
<dbReference type="Pfam" id="PF00012">
    <property type="entry name" value="HSP70"/>
    <property type="match status" value="1"/>
</dbReference>
<sequence length="633" mass="71737">MSASKRKGKKEDKKAAVPTESNRPVVPTDSNRPVVSNESNRPVAPTGSSRNKDKLMVCAIDFGTTYSGYAYSTRSDPMKIYCPQWRSGTSTLASNKTPTTVLLDGYKDLKAFGYEAEKMYSEYVEEDKADDYFYFRRFKMMLYENTMKEKLSTETQVSDIRGKKLPAVVVFSHAIKYLKDQLHDALKTNGIEIQDGDIEWVLTVPAIWNDPAKQFMRQAAEMAGIERNCLVIALEPEAASIFCKELPVERFEEGSTNIDVFSPGKRYLVLDAGGGTIDITVHEVKSEGKLQELSRASGGDWGGITVDRTFRKMLTDIVGEKFLDDYCNENTAEYIELFKDFEVKKRQKIDESSKSGEVTLKISSTFLEKYKQVHGKEISLRTKETKYADALIWKGDKMRMKKELFQSFFKPSCDEIVNHVRKLLADHKVEGTNIILMVGGFSESEIVQNAVRSAFPEYRIVIPQEAGLAVLKGAVLFGHDPSIIDARIAKYTYGIETSEIFDPNKHEQRRKERDKKDGKYRCHGIFSRHVEAGTILYRNEEQREHIYFPIYADQKKISFPVYISESGNPMYTDDPGCKRLGQLQMDISNTSGGLDRKFAAKLKFGGTEITVTAKNIQTNQIVHTYIDFLSGEP</sequence>
<reference evidence="6" key="1">
    <citation type="submission" date="2025-08" db="UniProtKB">
        <authorList>
            <consortium name="RefSeq"/>
        </authorList>
    </citation>
    <scope>IDENTIFICATION</scope>
    <source>
        <tissue evidence="6">Whole sample</tissue>
    </source>
</reference>
<comment type="similarity">
    <text evidence="1">Belongs to the heat shock protein 70 family.</text>
</comment>
<evidence type="ECO:0000256" key="4">
    <source>
        <dbReference type="SAM" id="MobiDB-lite"/>
    </source>
</evidence>
<protein>
    <submittedName>
        <fullName evidence="6">Heat shock 70 kDa protein 12A-like</fullName>
    </submittedName>
</protein>
<keyword evidence="3" id="KW-0067">ATP-binding</keyword>
<dbReference type="PANTHER" id="PTHR14187">
    <property type="entry name" value="ALPHA KINASE/ELONGATION FACTOR 2 KINASE"/>
    <property type="match status" value="1"/>
</dbReference>
<proteinExistence type="inferred from homology"/>
<dbReference type="GeneID" id="111123454"/>
<keyword evidence="5" id="KW-1185">Reference proteome</keyword>
<evidence type="ECO:0000256" key="3">
    <source>
        <dbReference type="ARBA" id="ARBA00022840"/>
    </source>
</evidence>
<evidence type="ECO:0000256" key="1">
    <source>
        <dbReference type="ARBA" id="ARBA00007381"/>
    </source>
</evidence>
<feature type="region of interest" description="Disordered" evidence="4">
    <location>
        <begin position="1"/>
        <end position="50"/>
    </location>
</feature>
<name>A0A8B8D075_CRAVI</name>
<organism evidence="5 6">
    <name type="scientific">Crassostrea virginica</name>
    <name type="common">Eastern oyster</name>
    <dbReference type="NCBI Taxonomy" id="6565"/>
    <lineage>
        <taxon>Eukaryota</taxon>
        <taxon>Metazoa</taxon>
        <taxon>Spiralia</taxon>
        <taxon>Lophotrochozoa</taxon>
        <taxon>Mollusca</taxon>
        <taxon>Bivalvia</taxon>
        <taxon>Autobranchia</taxon>
        <taxon>Pteriomorphia</taxon>
        <taxon>Ostreida</taxon>
        <taxon>Ostreoidea</taxon>
        <taxon>Ostreidae</taxon>
        <taxon>Crassostrea</taxon>
    </lineage>
</organism>
<dbReference type="KEGG" id="cvn:111123454"/>
<dbReference type="AlphaFoldDB" id="A0A8B8D075"/>
<evidence type="ECO:0000256" key="2">
    <source>
        <dbReference type="ARBA" id="ARBA00022741"/>
    </source>
</evidence>
<dbReference type="PANTHER" id="PTHR14187:SF5">
    <property type="entry name" value="HEAT SHOCK 70 KDA PROTEIN 12A"/>
    <property type="match status" value="1"/>
</dbReference>
<evidence type="ECO:0000313" key="5">
    <source>
        <dbReference type="Proteomes" id="UP000694844"/>
    </source>
</evidence>
<dbReference type="RefSeq" id="XP_022321478.1">
    <property type="nucleotide sequence ID" value="XM_022465770.1"/>
</dbReference>
<accession>A0A8B8D075</accession>
<dbReference type="Proteomes" id="UP000694844">
    <property type="component" value="Chromosome 3"/>
</dbReference>
<dbReference type="InterPro" id="IPR013126">
    <property type="entry name" value="Hsp_70_fam"/>
</dbReference>
<evidence type="ECO:0000313" key="6">
    <source>
        <dbReference type="RefSeq" id="XP_022321478.1"/>
    </source>
</evidence>
<dbReference type="SUPFAM" id="SSF53067">
    <property type="entry name" value="Actin-like ATPase domain"/>
    <property type="match status" value="2"/>
</dbReference>
<dbReference type="CDD" id="cd10229">
    <property type="entry name" value="ASKHA_NBD_HSP70_HSPA12"/>
    <property type="match status" value="1"/>
</dbReference>
<gene>
    <name evidence="6" type="primary">LOC111123454</name>
</gene>
<feature type="compositionally biased region" description="Polar residues" evidence="4">
    <location>
        <begin position="28"/>
        <end position="40"/>
    </location>
</feature>
<dbReference type="GO" id="GO:0005524">
    <property type="term" value="F:ATP binding"/>
    <property type="evidence" value="ECO:0007669"/>
    <property type="project" value="UniProtKB-KW"/>
</dbReference>